<reference evidence="2 3" key="1">
    <citation type="journal article" date="2015" name="Nature">
        <title>rRNA introns, odd ribosomes, and small enigmatic genomes across a large radiation of phyla.</title>
        <authorList>
            <person name="Brown C.T."/>
            <person name="Hug L.A."/>
            <person name="Thomas B.C."/>
            <person name="Sharon I."/>
            <person name="Castelle C.J."/>
            <person name="Singh A."/>
            <person name="Wilkins M.J."/>
            <person name="Williams K.H."/>
            <person name="Banfield J.F."/>
        </authorList>
    </citation>
    <scope>NUCLEOTIDE SEQUENCE [LARGE SCALE GENOMIC DNA]</scope>
</reference>
<proteinExistence type="predicted"/>
<dbReference type="InterPro" id="IPR021139">
    <property type="entry name" value="NYN"/>
</dbReference>
<evidence type="ECO:0000313" key="3">
    <source>
        <dbReference type="Proteomes" id="UP000034087"/>
    </source>
</evidence>
<gene>
    <name evidence="2" type="ORF">UW53_C0011G0070</name>
</gene>
<name>A0A0G1IJJ5_9BACT</name>
<dbReference type="GO" id="GO:0004540">
    <property type="term" value="F:RNA nuclease activity"/>
    <property type="evidence" value="ECO:0007669"/>
    <property type="project" value="InterPro"/>
</dbReference>
<comment type="caution">
    <text evidence="2">The sequence shown here is derived from an EMBL/GenBank/DDBJ whole genome shotgun (WGS) entry which is preliminary data.</text>
</comment>
<dbReference type="Proteomes" id="UP000034087">
    <property type="component" value="Unassembled WGS sequence"/>
</dbReference>
<dbReference type="AlphaFoldDB" id="A0A0G1IJJ5"/>
<evidence type="ECO:0000259" key="1">
    <source>
        <dbReference type="Pfam" id="PF01936"/>
    </source>
</evidence>
<protein>
    <recommendedName>
        <fullName evidence="1">NYN domain-containing protein</fullName>
    </recommendedName>
</protein>
<dbReference type="EMBL" id="LCIR01000011">
    <property type="protein sequence ID" value="KKT59541.1"/>
    <property type="molecule type" value="Genomic_DNA"/>
</dbReference>
<evidence type="ECO:0000313" key="2">
    <source>
        <dbReference type="EMBL" id="KKT59541.1"/>
    </source>
</evidence>
<accession>A0A0G1IJJ5</accession>
<dbReference type="PANTHER" id="PTHR35458:SF2">
    <property type="entry name" value="SLR0755 PROTEIN"/>
    <property type="match status" value="1"/>
</dbReference>
<dbReference type="PANTHER" id="PTHR35458">
    <property type="entry name" value="SLR0755 PROTEIN"/>
    <property type="match status" value="1"/>
</dbReference>
<dbReference type="InterPro" id="IPR047140">
    <property type="entry name" value="LabA"/>
</dbReference>
<sequence length="176" mass="19912">MKSKENNFAYIDGANLHKGVMGLGWNLDYKRFRVWLSEKYGIRTAYLFIGLIPRYKELYKYLQECGYTLVFKEVIYDGAGKPKGNCDADLVLQATSDAYENKFDKAVLVASDGDYAGLVKFLLEKQKLSIVLSPHPKDKCSILLKRTGVKIAYIGDQRSHLELSQKEKAPNEDGTS</sequence>
<dbReference type="Pfam" id="PF01936">
    <property type="entry name" value="NYN"/>
    <property type="match status" value="1"/>
</dbReference>
<feature type="domain" description="NYN" evidence="1">
    <location>
        <begin position="10"/>
        <end position="137"/>
    </location>
</feature>
<organism evidence="2 3">
    <name type="scientific">Candidatus Giovannonibacteria bacterium GW2011_GWA1_44_25</name>
    <dbReference type="NCBI Taxonomy" id="1618645"/>
    <lineage>
        <taxon>Bacteria</taxon>
        <taxon>Candidatus Giovannoniibacteriota</taxon>
    </lineage>
</organism>
<dbReference type="Gene3D" id="3.40.50.1010">
    <property type="entry name" value="5'-nuclease"/>
    <property type="match status" value="1"/>
</dbReference>